<dbReference type="InterPro" id="IPR011990">
    <property type="entry name" value="TPR-like_helical_dom_sf"/>
</dbReference>
<dbReference type="PROSITE" id="PS50005">
    <property type="entry name" value="TPR"/>
    <property type="match status" value="1"/>
</dbReference>
<dbReference type="OMA" id="QCTITSM"/>
<dbReference type="Gene3D" id="1.25.40.10">
    <property type="entry name" value="Tetratricopeptide repeat domain"/>
    <property type="match status" value="1"/>
</dbReference>
<keyword evidence="4" id="KW-1185">Reference proteome</keyword>
<dbReference type="InterPro" id="IPR019734">
    <property type="entry name" value="TPR_rpt"/>
</dbReference>
<name>A0A7N0T750_KALFE</name>
<accession>A0A7N0T750</accession>
<dbReference type="SUPFAM" id="SSF48452">
    <property type="entry name" value="TPR-like"/>
    <property type="match status" value="1"/>
</dbReference>
<dbReference type="EnsemblPlants" id="Kaladp0024s0467.1.v1.1">
    <property type="protein sequence ID" value="Kaladp0024s0467.1.v1.1"/>
    <property type="gene ID" value="Kaladp0024s0467.v1.1"/>
</dbReference>
<proteinExistence type="predicted"/>
<dbReference type="Gramene" id="Kaladp0024s0467.1.v1.1">
    <property type="protein sequence ID" value="Kaladp0024s0467.1.v1.1"/>
    <property type="gene ID" value="Kaladp0024s0467.v1.1"/>
</dbReference>
<evidence type="ECO:0000256" key="1">
    <source>
        <dbReference type="PROSITE-ProRule" id="PRU00339"/>
    </source>
</evidence>
<dbReference type="PANTHER" id="PTHR46050:SF7">
    <property type="entry name" value="TETRATRICOPEPTIDE REPEAT (TPR)-LIKE SUPERFAMILY PROTEIN"/>
    <property type="match status" value="1"/>
</dbReference>
<protein>
    <submittedName>
        <fullName evidence="3">Uncharacterized protein</fullName>
    </submittedName>
</protein>
<feature type="compositionally biased region" description="Polar residues" evidence="2">
    <location>
        <begin position="33"/>
        <end position="52"/>
    </location>
</feature>
<reference evidence="3" key="1">
    <citation type="submission" date="2021-01" db="UniProtKB">
        <authorList>
            <consortium name="EnsemblPlants"/>
        </authorList>
    </citation>
    <scope>IDENTIFICATION</scope>
</reference>
<sequence>MTDVAGEDSPEKKSGCYILGAVFGQRSFWSRRATSTESLPGMSNKNVEQQNGREVPKEAIGISGELENVIAEHQKSRGGGNLVRASSSNVMLFGNLGNLGGASGVGEYSVSNKATDHLPKPVRESAPPNPSANSVGNFTPDGMSKANPLKKTSETGSLCRALSTRMDPEQLLIMGNEDYKNGRFSEALALYDAAISIDPNKASYRSTKSAALNALGHILEAVLECREAQDRAATRQCTITSMPDPEIASKTKNLQTHLSKCTEAKKVRDWNTLIKETRLALAAGADSAPIYLQLQAEAHLKLRRHQDADEALARGPDLDVDACTKFLGPIGNANLLVIRLIWGRLEASMKDYEILQKEAPEDEEVQLKMEKQRGGEDTDT</sequence>
<dbReference type="GO" id="GO:0005737">
    <property type="term" value="C:cytoplasm"/>
    <property type="evidence" value="ECO:0007669"/>
    <property type="project" value="TreeGrafter"/>
</dbReference>
<dbReference type="Proteomes" id="UP000594263">
    <property type="component" value="Unplaced"/>
</dbReference>
<feature type="region of interest" description="Disordered" evidence="2">
    <location>
        <begin position="361"/>
        <end position="380"/>
    </location>
</feature>
<evidence type="ECO:0000313" key="4">
    <source>
        <dbReference type="Proteomes" id="UP000594263"/>
    </source>
</evidence>
<feature type="region of interest" description="Disordered" evidence="2">
    <location>
        <begin position="115"/>
        <end position="155"/>
    </location>
</feature>
<evidence type="ECO:0000256" key="2">
    <source>
        <dbReference type="SAM" id="MobiDB-lite"/>
    </source>
</evidence>
<feature type="region of interest" description="Disordered" evidence="2">
    <location>
        <begin position="33"/>
        <end position="54"/>
    </location>
</feature>
<dbReference type="PANTHER" id="PTHR46050">
    <property type="entry name" value="TPR REPEAT-CONTAINING THIOREDOXIN"/>
    <property type="match status" value="1"/>
</dbReference>
<dbReference type="InterPro" id="IPR044534">
    <property type="entry name" value="TTL1-4"/>
</dbReference>
<dbReference type="AlphaFoldDB" id="A0A7N0T750"/>
<evidence type="ECO:0000313" key="3">
    <source>
        <dbReference type="EnsemblPlants" id="Kaladp0024s0467.1.v1.1"/>
    </source>
</evidence>
<keyword evidence="1" id="KW-0802">TPR repeat</keyword>
<organism evidence="3 4">
    <name type="scientific">Kalanchoe fedtschenkoi</name>
    <name type="common">Lavender scallops</name>
    <name type="synonym">South American air plant</name>
    <dbReference type="NCBI Taxonomy" id="63787"/>
    <lineage>
        <taxon>Eukaryota</taxon>
        <taxon>Viridiplantae</taxon>
        <taxon>Streptophyta</taxon>
        <taxon>Embryophyta</taxon>
        <taxon>Tracheophyta</taxon>
        <taxon>Spermatophyta</taxon>
        <taxon>Magnoliopsida</taxon>
        <taxon>eudicotyledons</taxon>
        <taxon>Gunneridae</taxon>
        <taxon>Pentapetalae</taxon>
        <taxon>Saxifragales</taxon>
        <taxon>Crassulaceae</taxon>
        <taxon>Kalanchoe</taxon>
    </lineage>
</organism>
<feature type="repeat" description="TPR" evidence="1">
    <location>
        <begin position="168"/>
        <end position="201"/>
    </location>
</feature>